<dbReference type="InterPro" id="IPR030374">
    <property type="entry name" value="PABS"/>
</dbReference>
<comment type="similarity">
    <text evidence="1">Belongs to the spermidine/spermine synthase family.</text>
</comment>
<evidence type="ECO:0000259" key="6">
    <source>
        <dbReference type="PROSITE" id="PS51006"/>
    </source>
</evidence>
<evidence type="ECO:0000256" key="2">
    <source>
        <dbReference type="ARBA" id="ARBA00022679"/>
    </source>
</evidence>
<dbReference type="GO" id="GO:0016740">
    <property type="term" value="F:transferase activity"/>
    <property type="evidence" value="ECO:0007669"/>
    <property type="project" value="UniProtKB-UniRule"/>
</dbReference>
<protein>
    <recommendedName>
        <fullName evidence="6">PABS domain-containing protein</fullName>
    </recommendedName>
</protein>
<dbReference type="OrthoDB" id="440632at2759"/>
<dbReference type="Gene3D" id="3.40.50.150">
    <property type="entry name" value="Vaccinia Virus protein VP39"/>
    <property type="match status" value="2"/>
</dbReference>
<dbReference type="InterPro" id="IPR001045">
    <property type="entry name" value="Spermi_synthase"/>
</dbReference>
<dbReference type="SUPFAM" id="SSF53335">
    <property type="entry name" value="S-adenosyl-L-methionine-dependent methyltransferases"/>
    <property type="match status" value="2"/>
</dbReference>
<dbReference type="CDD" id="cd02440">
    <property type="entry name" value="AdoMet_MTases"/>
    <property type="match status" value="1"/>
</dbReference>
<evidence type="ECO:0000313" key="8">
    <source>
        <dbReference type="Proteomes" id="UP000654075"/>
    </source>
</evidence>
<dbReference type="InterPro" id="IPR029063">
    <property type="entry name" value="SAM-dependent_MTases_sf"/>
</dbReference>
<feature type="domain" description="PABS" evidence="6">
    <location>
        <begin position="322"/>
        <end position="563"/>
    </location>
</feature>
<feature type="chain" id="PRO_5032794236" description="PABS domain-containing protein" evidence="5">
    <location>
        <begin position="21"/>
        <end position="655"/>
    </location>
</feature>
<sequence length="655" mass="73094">MRRILHCTAIFSVVLLAIRADYDAVAQDESLEVMRVASKASPSCGEKAVAVVHETVGRAIVSCGRWQDVHWELYRHESLSLPALALLGERGKQALVLGGANGGVAAQLLQSKDIQRVVLVSDDEGLMELAAEFDPKSYEAFRDSRLKVVVQLPSLWLQEALQNHSAGFLASFDLVVVDIKENLPEQQFITGFDPGDVEALLNPGGLLVHSATSLWHLAALQVMFQQLGEACSSVAPLQFSVIAQVYNNDADYWHDVAFMAGGPGTDFFQVDWAWWHRQEFSTVLYRPEKHQVLLTPSAILSRALGLNLPRQPDQAAALQANSSARPEVSTLPACMGQGRSALTQVLGTATGFQNLRVFRSEDTRCTVLELDGELQLTNIFGDFYHEAMVHPVMAALGPRGKRVLVIGAGDGGVASVLLKYPQVEAVVQVEIDEAVVRAAREYLPEMSYGYDDPRHELLIMDAMKWVKRAAKTHSSFFDLCIIDSTDEPVTRFGSSVWSPKFYRRLKRILAPGHGAVVQNVGTHGIWLQDQHDRFSNIFRNVSVINVNTPDYPSPYLLFLATDDLNTDSEVIDWEWWSALNLDTIYYHPTMHQALLTLPYETHLLVASKFTQHLHWDHATCRSLEMSRLHNNNNNNYNDNNNYNNNHNNNPNSSEL</sequence>
<dbReference type="PROSITE" id="PS51006">
    <property type="entry name" value="PABS_2"/>
    <property type="match status" value="1"/>
</dbReference>
<dbReference type="GO" id="GO:0006596">
    <property type="term" value="P:polyamine biosynthetic process"/>
    <property type="evidence" value="ECO:0007669"/>
    <property type="project" value="UniProtKB-UniRule"/>
</dbReference>
<keyword evidence="3" id="KW-0620">Polyamine biosynthesis</keyword>
<evidence type="ECO:0000313" key="7">
    <source>
        <dbReference type="EMBL" id="CAE8625949.1"/>
    </source>
</evidence>
<dbReference type="PANTHER" id="PTHR11558">
    <property type="entry name" value="SPERMIDINE/SPERMINE SYNTHASE"/>
    <property type="match status" value="1"/>
</dbReference>
<evidence type="ECO:0000256" key="5">
    <source>
        <dbReference type="SAM" id="SignalP"/>
    </source>
</evidence>
<gene>
    <name evidence="7" type="ORF">PGLA1383_LOCUS42925</name>
</gene>
<feature type="active site" description="Proton acceptor" evidence="3">
    <location>
        <position position="483"/>
    </location>
</feature>
<name>A0A813GT55_POLGL</name>
<keyword evidence="8" id="KW-1185">Reference proteome</keyword>
<proteinExistence type="inferred from homology"/>
<evidence type="ECO:0000256" key="1">
    <source>
        <dbReference type="ARBA" id="ARBA00007867"/>
    </source>
</evidence>
<dbReference type="Proteomes" id="UP000654075">
    <property type="component" value="Unassembled WGS sequence"/>
</dbReference>
<feature type="signal peptide" evidence="5">
    <location>
        <begin position="1"/>
        <end position="20"/>
    </location>
</feature>
<organism evidence="7 8">
    <name type="scientific">Polarella glacialis</name>
    <name type="common">Dinoflagellate</name>
    <dbReference type="NCBI Taxonomy" id="89957"/>
    <lineage>
        <taxon>Eukaryota</taxon>
        <taxon>Sar</taxon>
        <taxon>Alveolata</taxon>
        <taxon>Dinophyceae</taxon>
        <taxon>Suessiales</taxon>
        <taxon>Suessiaceae</taxon>
        <taxon>Polarella</taxon>
    </lineage>
</organism>
<evidence type="ECO:0000256" key="4">
    <source>
        <dbReference type="SAM" id="MobiDB-lite"/>
    </source>
</evidence>
<dbReference type="HAMAP" id="MF_00198">
    <property type="entry name" value="Spermidine_synth"/>
    <property type="match status" value="1"/>
</dbReference>
<dbReference type="Pfam" id="PF01564">
    <property type="entry name" value="Spermine_synth"/>
    <property type="match status" value="2"/>
</dbReference>
<reference evidence="7" key="1">
    <citation type="submission" date="2021-02" db="EMBL/GenBank/DDBJ databases">
        <authorList>
            <person name="Dougan E. K."/>
            <person name="Rhodes N."/>
            <person name="Thang M."/>
            <person name="Chan C."/>
        </authorList>
    </citation>
    <scope>NUCLEOTIDE SEQUENCE</scope>
</reference>
<dbReference type="EMBL" id="CAJNNV010028861">
    <property type="protein sequence ID" value="CAE8625949.1"/>
    <property type="molecule type" value="Genomic_DNA"/>
</dbReference>
<feature type="region of interest" description="Disordered" evidence="4">
    <location>
        <begin position="631"/>
        <end position="655"/>
    </location>
</feature>
<keyword evidence="2 3" id="KW-0808">Transferase</keyword>
<keyword evidence="5" id="KW-0732">Signal</keyword>
<dbReference type="AlphaFoldDB" id="A0A813GT55"/>
<dbReference type="PANTHER" id="PTHR11558:SF11">
    <property type="entry name" value="SPERMIDINE SYNTHASE"/>
    <property type="match status" value="1"/>
</dbReference>
<evidence type="ECO:0000256" key="3">
    <source>
        <dbReference type="PROSITE-ProRule" id="PRU00354"/>
    </source>
</evidence>
<accession>A0A813GT55</accession>
<comment type="caution">
    <text evidence="7">The sequence shown here is derived from an EMBL/GenBank/DDBJ whole genome shotgun (WGS) entry which is preliminary data.</text>
</comment>